<evidence type="ECO:0000259" key="1">
    <source>
        <dbReference type="PROSITE" id="PS50853"/>
    </source>
</evidence>
<dbReference type="AlphaFoldDB" id="X0TCW7"/>
<feature type="non-terminal residue" evidence="2">
    <location>
        <position position="1"/>
    </location>
</feature>
<comment type="caution">
    <text evidence="2">The sequence shown here is derived from an EMBL/GenBank/DDBJ whole genome shotgun (WGS) entry which is preliminary data.</text>
</comment>
<dbReference type="PROSITE" id="PS50853">
    <property type="entry name" value="FN3"/>
    <property type="match status" value="1"/>
</dbReference>
<sequence>LPVFKQPTGTGVTYVVMAPDFATSNEAYVGTSDGATTESAFQVSSDGGMSWNQTGLIDIPDTIPPSAVTDLATSNPTVNSITLSWTAPGNDWNTGTASEYDIRYSTSPITETSWDEANQCEGEPTPQLAGSNESFTVTGLPTDTTYYFALKTADEVPNWSGLSNVASGTTTPIDSEPPQNAKDYPRYEVGEQNPDGTYQVTINDVLFDTASGVKKVVAKVNGTVMFEVDDINLPEYEFSFVANLVPGDHTLTIEAWDVVGNYLQKAVSVVVPRVVQATINFDPD</sequence>
<gene>
    <name evidence="2" type="ORF">S01H1_25670</name>
</gene>
<dbReference type="Gene3D" id="2.60.40.10">
    <property type="entry name" value="Immunoglobulins"/>
    <property type="match status" value="1"/>
</dbReference>
<dbReference type="SMART" id="SM00060">
    <property type="entry name" value="FN3"/>
    <property type="match status" value="1"/>
</dbReference>
<name>X0TCW7_9ZZZZ</name>
<dbReference type="CDD" id="cd00063">
    <property type="entry name" value="FN3"/>
    <property type="match status" value="1"/>
</dbReference>
<dbReference type="Pfam" id="PF00041">
    <property type="entry name" value="fn3"/>
    <property type="match status" value="1"/>
</dbReference>
<feature type="domain" description="Fibronectin type-III" evidence="1">
    <location>
        <begin position="64"/>
        <end position="173"/>
    </location>
</feature>
<proteinExistence type="predicted"/>
<reference evidence="2" key="1">
    <citation type="journal article" date="2014" name="Front. Microbiol.">
        <title>High frequency of phylogenetically diverse reductive dehalogenase-homologous genes in deep subseafloor sedimentary metagenomes.</title>
        <authorList>
            <person name="Kawai M."/>
            <person name="Futagami T."/>
            <person name="Toyoda A."/>
            <person name="Takaki Y."/>
            <person name="Nishi S."/>
            <person name="Hori S."/>
            <person name="Arai W."/>
            <person name="Tsubouchi T."/>
            <person name="Morono Y."/>
            <person name="Uchiyama I."/>
            <person name="Ito T."/>
            <person name="Fujiyama A."/>
            <person name="Inagaki F."/>
            <person name="Takami H."/>
        </authorList>
    </citation>
    <scope>NUCLEOTIDE SEQUENCE</scope>
    <source>
        <strain evidence="2">Expedition CK06-06</strain>
    </source>
</reference>
<organism evidence="2">
    <name type="scientific">marine sediment metagenome</name>
    <dbReference type="NCBI Taxonomy" id="412755"/>
    <lineage>
        <taxon>unclassified sequences</taxon>
        <taxon>metagenomes</taxon>
        <taxon>ecological metagenomes</taxon>
    </lineage>
</organism>
<accession>X0TCW7</accession>
<dbReference type="SUPFAM" id="SSF49265">
    <property type="entry name" value="Fibronectin type III"/>
    <property type="match status" value="1"/>
</dbReference>
<dbReference type="InterPro" id="IPR013783">
    <property type="entry name" value="Ig-like_fold"/>
</dbReference>
<feature type="non-terminal residue" evidence="2">
    <location>
        <position position="284"/>
    </location>
</feature>
<evidence type="ECO:0000313" key="2">
    <source>
        <dbReference type="EMBL" id="GAF91383.1"/>
    </source>
</evidence>
<dbReference type="EMBL" id="BARS01015520">
    <property type="protein sequence ID" value="GAF91383.1"/>
    <property type="molecule type" value="Genomic_DNA"/>
</dbReference>
<dbReference type="InterPro" id="IPR003961">
    <property type="entry name" value="FN3_dom"/>
</dbReference>
<protein>
    <recommendedName>
        <fullName evidence="1">Fibronectin type-III domain-containing protein</fullName>
    </recommendedName>
</protein>
<dbReference type="InterPro" id="IPR036116">
    <property type="entry name" value="FN3_sf"/>
</dbReference>